<dbReference type="Gene3D" id="3.30.470.20">
    <property type="entry name" value="ATP-grasp fold, B domain"/>
    <property type="match status" value="1"/>
</dbReference>
<sequence length="454" mass="52388">MNSKITIKELSGIEGTLQASKEFDITSLRSIGFGTKTIPCKFITKKQQDKTTIYISKNLLEELNIPANRTLHYFHDHDTLYVGPLVGIFTAGFTESLLRPIGERSLFFAKLLTMEKSVGVCAYVFGAHLIDWNEGTVNGYFYDEKEGWKQQEVPLPSVIYDRLPNRRSERHHALKKIKQRLKDEYLIPWYNPGFFNKWEVFQLLSKDHELSTYLPETISAPTVADIKALLERHKFVYIKPSNGSLGLGIFQVVASKDDSSFYCRYKDGEENRLQRFYSLEKLIQYIFRNRSMQQYIVQQGIHLVRYENRPLDFRIHTNRDHNGKWQVTAIGAKVAGRGSVTTHLNSGGMVKTMEELFPDTSKRHDLQQQFDSTVLALSEAISTNIDGFIGEIGFDIGLDRDGKLWLFEANSKPGRAIFSHPKLRSQDKFTRELSMSYAIYLTHQDIYHPEVQYQ</sequence>
<evidence type="ECO:0000313" key="2">
    <source>
        <dbReference type="Proteomes" id="UP000481043"/>
    </source>
</evidence>
<dbReference type="AlphaFoldDB" id="A0A6M0Q3R5"/>
<name>A0A6M0Q3R5_9BACI</name>
<gene>
    <name evidence="1" type="ORF">G4D63_03560</name>
</gene>
<dbReference type="Proteomes" id="UP000481043">
    <property type="component" value="Unassembled WGS sequence"/>
</dbReference>
<dbReference type="InterPro" id="IPR026838">
    <property type="entry name" value="YheC/D"/>
</dbReference>
<comment type="caution">
    <text evidence="1">The sequence shown here is derived from an EMBL/GenBank/DDBJ whole genome shotgun (WGS) entry which is preliminary data.</text>
</comment>
<keyword evidence="2" id="KW-1185">Reference proteome</keyword>
<organism evidence="1 2">
    <name type="scientific">Bacillus mesophilus</name>
    <dbReference type="NCBI Taxonomy" id="1808955"/>
    <lineage>
        <taxon>Bacteria</taxon>
        <taxon>Bacillati</taxon>
        <taxon>Bacillota</taxon>
        <taxon>Bacilli</taxon>
        <taxon>Bacillales</taxon>
        <taxon>Bacillaceae</taxon>
        <taxon>Bacillus</taxon>
    </lineage>
</organism>
<accession>A0A6M0Q3R5</accession>
<dbReference type="SUPFAM" id="SSF56059">
    <property type="entry name" value="Glutathione synthetase ATP-binding domain-like"/>
    <property type="match status" value="1"/>
</dbReference>
<evidence type="ECO:0000313" key="1">
    <source>
        <dbReference type="EMBL" id="NEY70813.1"/>
    </source>
</evidence>
<dbReference type="Pfam" id="PF14398">
    <property type="entry name" value="ATPgrasp_YheCD"/>
    <property type="match status" value="1"/>
</dbReference>
<proteinExistence type="predicted"/>
<reference evidence="1 2" key="1">
    <citation type="submission" date="2020-02" db="EMBL/GenBank/DDBJ databases">
        <title>Bacillus aquiflavi sp. nov., isolated from yellow water of strong flavor Chinese baijiu in Yibin region of China.</title>
        <authorList>
            <person name="Xie J."/>
        </authorList>
    </citation>
    <scope>NUCLEOTIDE SEQUENCE [LARGE SCALE GENOMIC DNA]</scope>
    <source>
        <strain evidence="1 2">SA4</strain>
    </source>
</reference>
<dbReference type="EMBL" id="JAAIWM010000001">
    <property type="protein sequence ID" value="NEY70813.1"/>
    <property type="molecule type" value="Genomic_DNA"/>
</dbReference>
<protein>
    <submittedName>
        <fullName evidence="1">YheC/YheD family protein</fullName>
    </submittedName>
</protein>
<dbReference type="RefSeq" id="WP_163177765.1">
    <property type="nucleotide sequence ID" value="NZ_JAAIWM010000001.1"/>
</dbReference>